<dbReference type="Proteomes" id="UP000241769">
    <property type="component" value="Unassembled WGS sequence"/>
</dbReference>
<organism evidence="1 2">
    <name type="scientific">Planoprotostelium fungivorum</name>
    <dbReference type="NCBI Taxonomy" id="1890364"/>
    <lineage>
        <taxon>Eukaryota</taxon>
        <taxon>Amoebozoa</taxon>
        <taxon>Evosea</taxon>
        <taxon>Variosea</taxon>
        <taxon>Cavosteliida</taxon>
        <taxon>Cavosteliaceae</taxon>
        <taxon>Planoprotostelium</taxon>
    </lineage>
</organism>
<sequence length="81" mass="9088">MTQTRNDTNAVRTCRDVQFCVSVLSCKFRVGLAKKCCDPSLSRLANFAGRDETQTKTETSIMGKEEKEEKKECVIKGLSHT</sequence>
<keyword evidence="2" id="KW-1185">Reference proteome</keyword>
<reference evidence="1 2" key="1">
    <citation type="journal article" date="2018" name="Genome Biol. Evol.">
        <title>Multiple Roots of Fruiting Body Formation in Amoebozoa.</title>
        <authorList>
            <person name="Hillmann F."/>
            <person name="Forbes G."/>
            <person name="Novohradska S."/>
            <person name="Ferling I."/>
            <person name="Riege K."/>
            <person name="Groth M."/>
            <person name="Westermann M."/>
            <person name="Marz M."/>
            <person name="Spaller T."/>
            <person name="Winckler T."/>
            <person name="Schaap P."/>
            <person name="Glockner G."/>
        </authorList>
    </citation>
    <scope>NUCLEOTIDE SEQUENCE [LARGE SCALE GENOMIC DNA]</scope>
    <source>
        <strain evidence="1 2">Jena</strain>
    </source>
</reference>
<proteinExistence type="predicted"/>
<dbReference type="AlphaFoldDB" id="A0A2P6N7E4"/>
<protein>
    <submittedName>
        <fullName evidence="1">Uncharacterized protein</fullName>
    </submittedName>
</protein>
<evidence type="ECO:0000313" key="1">
    <source>
        <dbReference type="EMBL" id="PRP79875.1"/>
    </source>
</evidence>
<gene>
    <name evidence="1" type="ORF">PROFUN_12364</name>
</gene>
<comment type="caution">
    <text evidence="1">The sequence shown here is derived from an EMBL/GenBank/DDBJ whole genome shotgun (WGS) entry which is preliminary data.</text>
</comment>
<accession>A0A2P6N7E4</accession>
<name>A0A2P6N7E4_9EUKA</name>
<evidence type="ECO:0000313" key="2">
    <source>
        <dbReference type="Proteomes" id="UP000241769"/>
    </source>
</evidence>
<dbReference type="InParanoid" id="A0A2P6N7E4"/>
<dbReference type="EMBL" id="MDYQ01000167">
    <property type="protein sequence ID" value="PRP79875.1"/>
    <property type="molecule type" value="Genomic_DNA"/>
</dbReference>